<dbReference type="AlphaFoldDB" id="A0AAF0XP20"/>
<proteinExistence type="predicted"/>
<protein>
    <submittedName>
        <fullName evidence="1">Uncharacterized protein</fullName>
    </submittedName>
</protein>
<keyword evidence="2" id="KW-1185">Reference proteome</keyword>
<organism evidence="1 2">
    <name type="scientific">Daucus carota subsp. sativus</name>
    <name type="common">Carrot</name>
    <dbReference type="NCBI Taxonomy" id="79200"/>
    <lineage>
        <taxon>Eukaryota</taxon>
        <taxon>Viridiplantae</taxon>
        <taxon>Streptophyta</taxon>
        <taxon>Embryophyta</taxon>
        <taxon>Tracheophyta</taxon>
        <taxon>Spermatophyta</taxon>
        <taxon>Magnoliopsida</taxon>
        <taxon>eudicotyledons</taxon>
        <taxon>Gunneridae</taxon>
        <taxon>Pentapetalae</taxon>
        <taxon>asterids</taxon>
        <taxon>campanulids</taxon>
        <taxon>Apiales</taxon>
        <taxon>Apiaceae</taxon>
        <taxon>Apioideae</taxon>
        <taxon>Scandiceae</taxon>
        <taxon>Daucinae</taxon>
        <taxon>Daucus</taxon>
        <taxon>Daucus sect. Daucus</taxon>
    </lineage>
</organism>
<gene>
    <name evidence="1" type="ORF">DCAR_0831068</name>
</gene>
<evidence type="ECO:0000313" key="1">
    <source>
        <dbReference type="EMBL" id="WOH11578.1"/>
    </source>
</evidence>
<reference evidence="1" key="2">
    <citation type="submission" date="2022-03" db="EMBL/GenBank/DDBJ databases">
        <title>Draft title - Genomic analysis of global carrot germplasm unveils the trajectory of domestication and the origin of high carotenoid orange carrot.</title>
        <authorList>
            <person name="Iorizzo M."/>
            <person name="Ellison S."/>
            <person name="Senalik D."/>
            <person name="Macko-Podgorni A."/>
            <person name="Grzebelus D."/>
            <person name="Bostan H."/>
            <person name="Rolling W."/>
            <person name="Curaba J."/>
            <person name="Simon P."/>
        </authorList>
    </citation>
    <scope>NUCLEOTIDE SEQUENCE</scope>
    <source>
        <tissue evidence="1">Leaf</tissue>
    </source>
</reference>
<evidence type="ECO:0000313" key="2">
    <source>
        <dbReference type="Proteomes" id="UP000077755"/>
    </source>
</evidence>
<dbReference type="Proteomes" id="UP000077755">
    <property type="component" value="Chromosome 8"/>
</dbReference>
<reference evidence="1" key="1">
    <citation type="journal article" date="2016" name="Nat. Genet.">
        <title>A high-quality carrot genome assembly provides new insights into carotenoid accumulation and asterid genome evolution.</title>
        <authorList>
            <person name="Iorizzo M."/>
            <person name="Ellison S."/>
            <person name="Senalik D."/>
            <person name="Zeng P."/>
            <person name="Satapoomin P."/>
            <person name="Huang J."/>
            <person name="Bowman M."/>
            <person name="Iovene M."/>
            <person name="Sanseverino W."/>
            <person name="Cavagnaro P."/>
            <person name="Yildiz M."/>
            <person name="Macko-Podgorni A."/>
            <person name="Moranska E."/>
            <person name="Grzebelus E."/>
            <person name="Grzebelus D."/>
            <person name="Ashrafi H."/>
            <person name="Zheng Z."/>
            <person name="Cheng S."/>
            <person name="Spooner D."/>
            <person name="Van Deynze A."/>
            <person name="Simon P."/>
        </authorList>
    </citation>
    <scope>NUCLEOTIDE SEQUENCE</scope>
    <source>
        <tissue evidence="1">Leaf</tissue>
    </source>
</reference>
<accession>A0AAF0XP20</accession>
<name>A0AAF0XP20_DAUCS</name>
<dbReference type="EMBL" id="CP093350">
    <property type="protein sequence ID" value="WOH11578.1"/>
    <property type="molecule type" value="Genomic_DNA"/>
</dbReference>
<sequence length="203" mass="23888">MRSRVPKDYMAGNFAVDADKAKKFENLVPGPSNDLANPLCDNRDCVYWHGHEVNPECVSLLDLIMQEHPETFAQLTLKNKKIWTMKLNMLCSLVNAFTNTSMTEVDIELLTEYRELFTDLQRWGFNVNWLMCRLNNVEHLHFSKYSFDKFHATNTRTVMQRMKSKIYKHFGLRRQLWRKLSEDSNYLQPLLGAEKTSDVEKAF</sequence>